<evidence type="ECO:0000313" key="4">
    <source>
        <dbReference type="EMBL" id="ODV80377.1"/>
    </source>
</evidence>
<reference evidence="5" key="1">
    <citation type="submission" date="2016-05" db="EMBL/GenBank/DDBJ databases">
        <title>Comparative genomics of biotechnologically important yeasts.</title>
        <authorList>
            <consortium name="DOE Joint Genome Institute"/>
            <person name="Riley R."/>
            <person name="Haridas S."/>
            <person name="Wolfe K.H."/>
            <person name="Lopes M.R."/>
            <person name="Hittinger C.T."/>
            <person name="Goker M."/>
            <person name="Salamov A."/>
            <person name="Wisecaver J."/>
            <person name="Long T.M."/>
            <person name="Aerts A.L."/>
            <person name="Barry K."/>
            <person name="Choi C."/>
            <person name="Clum A."/>
            <person name="Coughlan A.Y."/>
            <person name="Deshpande S."/>
            <person name="Douglass A.P."/>
            <person name="Hanson S.J."/>
            <person name="Klenk H.-P."/>
            <person name="Labutti K."/>
            <person name="Lapidus A."/>
            <person name="Lindquist E."/>
            <person name="Lipzen A."/>
            <person name="Meier-Kolthoff J.P."/>
            <person name="Ohm R.A."/>
            <person name="Otillar R.P."/>
            <person name="Pangilinan J."/>
            <person name="Peng Y."/>
            <person name="Rokas A."/>
            <person name="Rosa C.A."/>
            <person name="Scheuner C."/>
            <person name="Sibirny A.A."/>
            <person name="Slot J.C."/>
            <person name="Stielow J.B."/>
            <person name="Sun H."/>
            <person name="Kurtzman C.P."/>
            <person name="Blackwell M."/>
            <person name="Grigoriev I.V."/>
            <person name="Jeffries T.W."/>
        </authorList>
    </citation>
    <scope>NUCLEOTIDE SEQUENCE [LARGE SCALE GENOMIC DNA]</scope>
    <source>
        <strain evidence="5">NRRL Y-17324</strain>
    </source>
</reference>
<protein>
    <recommendedName>
        <fullName evidence="3">tRNA-splicing endonuclease subunit Sen15 domain-containing protein</fullName>
    </recommendedName>
</protein>
<dbReference type="GO" id="GO:0003676">
    <property type="term" value="F:nucleic acid binding"/>
    <property type="evidence" value="ECO:0007669"/>
    <property type="project" value="InterPro"/>
</dbReference>
<dbReference type="InterPro" id="IPR018593">
    <property type="entry name" value="tRNA-endonuc_su_Sen15"/>
</dbReference>
<feature type="domain" description="tRNA-splicing endonuclease subunit Sen15" evidence="3">
    <location>
        <begin position="7"/>
        <end position="112"/>
    </location>
</feature>
<keyword evidence="2" id="KW-0819">tRNA processing</keyword>
<dbReference type="GeneID" id="30985047"/>
<dbReference type="GO" id="GO:0000214">
    <property type="term" value="C:tRNA-intron endonuclease complex"/>
    <property type="evidence" value="ECO:0007669"/>
    <property type="project" value="InterPro"/>
</dbReference>
<dbReference type="PANTHER" id="PTHR28518:SF1">
    <property type="entry name" value="TRNA-SPLICING ENDONUCLEASE SUBUNIT SEN15"/>
    <property type="match status" value="1"/>
</dbReference>
<accession>A0A1E4SLU8</accession>
<dbReference type="InterPro" id="IPR011856">
    <property type="entry name" value="tRNA_endonuc-like_dom_sf"/>
</dbReference>
<gene>
    <name evidence="4" type="ORF">CANTADRAFT_65315</name>
</gene>
<sequence length="112" mass="12588">MSSLAHQVLVNLVHYNNWTSVESHTLLLELTILCGVPPATQTPDSLGLEWVIPRSIKQDPNISAHEINGWFQQITQLSSSKRPTRITIAIVNDDGTIVYYFIHDGVVKPRQN</sequence>
<dbReference type="SUPFAM" id="SSF53032">
    <property type="entry name" value="tRNA-intron endonuclease catalytic domain-like"/>
    <property type="match status" value="1"/>
</dbReference>
<keyword evidence="5" id="KW-1185">Reference proteome</keyword>
<dbReference type="AlphaFoldDB" id="A0A1E4SLU8"/>
<dbReference type="GO" id="GO:0000213">
    <property type="term" value="F:tRNA-intron lyase activity"/>
    <property type="evidence" value="ECO:0007669"/>
    <property type="project" value="TreeGrafter"/>
</dbReference>
<dbReference type="EMBL" id="KV453911">
    <property type="protein sequence ID" value="ODV80377.1"/>
    <property type="molecule type" value="Genomic_DNA"/>
</dbReference>
<evidence type="ECO:0000256" key="2">
    <source>
        <dbReference type="ARBA" id="ARBA00022694"/>
    </source>
</evidence>
<name>A0A1E4SLU8_9ASCO</name>
<comment type="similarity">
    <text evidence="1">Belongs to the SEN15 family.</text>
</comment>
<dbReference type="RefSeq" id="XP_020065499.1">
    <property type="nucleotide sequence ID" value="XM_020210911.1"/>
</dbReference>
<dbReference type="STRING" id="984487.A0A1E4SLU8"/>
<evidence type="ECO:0000259" key="3">
    <source>
        <dbReference type="Pfam" id="PF09631"/>
    </source>
</evidence>
<dbReference type="OrthoDB" id="10002170at2759"/>
<proteinExistence type="inferred from homology"/>
<dbReference type="PANTHER" id="PTHR28518">
    <property type="entry name" value="TRNA-SPLICING ENDONUCLEASE SUBUNIT SEN15"/>
    <property type="match status" value="1"/>
</dbReference>
<dbReference type="Gene3D" id="3.40.1350.10">
    <property type="match status" value="1"/>
</dbReference>
<dbReference type="Pfam" id="PF09631">
    <property type="entry name" value="Sen15"/>
    <property type="match status" value="1"/>
</dbReference>
<organism evidence="4 5">
    <name type="scientific">Suhomyces tanzawaensis NRRL Y-17324</name>
    <dbReference type="NCBI Taxonomy" id="984487"/>
    <lineage>
        <taxon>Eukaryota</taxon>
        <taxon>Fungi</taxon>
        <taxon>Dikarya</taxon>
        <taxon>Ascomycota</taxon>
        <taxon>Saccharomycotina</taxon>
        <taxon>Pichiomycetes</taxon>
        <taxon>Debaryomycetaceae</taxon>
        <taxon>Suhomyces</taxon>
    </lineage>
</organism>
<evidence type="ECO:0000256" key="1">
    <source>
        <dbReference type="ARBA" id="ARBA00006091"/>
    </source>
</evidence>
<dbReference type="Proteomes" id="UP000094285">
    <property type="component" value="Unassembled WGS sequence"/>
</dbReference>
<dbReference type="GO" id="GO:0000379">
    <property type="term" value="P:tRNA-type intron splice site recognition and cleavage"/>
    <property type="evidence" value="ECO:0007669"/>
    <property type="project" value="InterPro"/>
</dbReference>
<dbReference type="InterPro" id="IPR036167">
    <property type="entry name" value="tRNA_intron_Endo_cat-like_sf"/>
</dbReference>
<dbReference type="InterPro" id="IPR042777">
    <property type="entry name" value="Sen15_fungi"/>
</dbReference>
<evidence type="ECO:0000313" key="5">
    <source>
        <dbReference type="Proteomes" id="UP000094285"/>
    </source>
</evidence>